<keyword evidence="2" id="KW-1003">Cell membrane</keyword>
<dbReference type="Proteomes" id="UP000309215">
    <property type="component" value="Unassembled WGS sequence"/>
</dbReference>
<protein>
    <submittedName>
        <fullName evidence="7">ABC transporter permease</fullName>
    </submittedName>
</protein>
<proteinExistence type="predicted"/>
<evidence type="ECO:0000256" key="4">
    <source>
        <dbReference type="ARBA" id="ARBA00022989"/>
    </source>
</evidence>
<keyword evidence="4 6" id="KW-1133">Transmembrane helix</keyword>
<sequence length="303" mass="30892">MSSIFSLTMLAESIRIAVPYTCAAIGGVWAERAGVIQIGLEGILLTGAFTAVAVTHATNSPTLGLVAAIAAGVALSLGHGQLTERARVHAVISGIALNLFALAATRMGLRALYDSASNSPGIEAYRFGPTGATGGAMLLRVLADPVFFLALAAVAATPFLLQRTRFGLRVRAAGENPVAAASVGIAVTRVRLTALAVSGAICALGGAHLAYDQQRFESGMSAGRGFIALAAVVVSGWRAGRAALACLAFGTLEALQIVLQDEVRKTAIGDLIQTLPYVATLLVLALAPRRAGAPEGLGKHAAD</sequence>
<dbReference type="PANTHER" id="PTHR43370">
    <property type="entry name" value="SUGAR ABC TRANSPORTER INTEGRAL MEMBRANE PROTEIN-RELATED"/>
    <property type="match status" value="1"/>
</dbReference>
<accession>A0A4U1J8L8</accession>
<feature type="transmembrane region" description="Helical" evidence="6">
    <location>
        <begin position="88"/>
        <end position="109"/>
    </location>
</feature>
<dbReference type="Pfam" id="PF02653">
    <property type="entry name" value="BPD_transp_2"/>
    <property type="match status" value="1"/>
</dbReference>
<dbReference type="GO" id="GO:0005886">
    <property type="term" value="C:plasma membrane"/>
    <property type="evidence" value="ECO:0007669"/>
    <property type="project" value="UniProtKB-SubCell"/>
</dbReference>
<comment type="subcellular location">
    <subcellularLocation>
        <location evidence="1">Cell membrane</location>
        <topology evidence="1">Multi-pass membrane protein</topology>
    </subcellularLocation>
</comment>
<gene>
    <name evidence="7" type="ORF">E8A74_24395</name>
</gene>
<evidence type="ECO:0000256" key="2">
    <source>
        <dbReference type="ARBA" id="ARBA00022475"/>
    </source>
</evidence>
<feature type="transmembrane region" description="Helical" evidence="6">
    <location>
        <begin position="141"/>
        <end position="161"/>
    </location>
</feature>
<dbReference type="GO" id="GO:0022857">
    <property type="term" value="F:transmembrane transporter activity"/>
    <property type="evidence" value="ECO:0007669"/>
    <property type="project" value="InterPro"/>
</dbReference>
<comment type="caution">
    <text evidence="7">The sequence shown here is derived from an EMBL/GenBank/DDBJ whole genome shotgun (WGS) entry which is preliminary data.</text>
</comment>
<dbReference type="RefSeq" id="WP_136931468.1">
    <property type="nucleotide sequence ID" value="NZ_SSMQ01000026.1"/>
</dbReference>
<reference evidence="7 8" key="1">
    <citation type="submission" date="2019-04" db="EMBL/GenBank/DDBJ databases">
        <authorList>
            <person name="Li Y."/>
            <person name="Wang J."/>
        </authorList>
    </citation>
    <scope>NUCLEOTIDE SEQUENCE [LARGE SCALE GENOMIC DNA]</scope>
    <source>
        <strain evidence="7 8">DSM 14668</strain>
    </source>
</reference>
<dbReference type="OrthoDB" id="9809785at2"/>
<organism evidence="7 8">
    <name type="scientific">Polyangium fumosum</name>
    <dbReference type="NCBI Taxonomy" id="889272"/>
    <lineage>
        <taxon>Bacteria</taxon>
        <taxon>Pseudomonadati</taxon>
        <taxon>Myxococcota</taxon>
        <taxon>Polyangia</taxon>
        <taxon>Polyangiales</taxon>
        <taxon>Polyangiaceae</taxon>
        <taxon>Polyangium</taxon>
    </lineage>
</organism>
<evidence type="ECO:0000256" key="5">
    <source>
        <dbReference type="ARBA" id="ARBA00023136"/>
    </source>
</evidence>
<keyword evidence="3 6" id="KW-0812">Transmembrane</keyword>
<keyword evidence="8" id="KW-1185">Reference proteome</keyword>
<feature type="transmembrane region" description="Helical" evidence="6">
    <location>
        <begin position="62"/>
        <end position="82"/>
    </location>
</feature>
<dbReference type="AlphaFoldDB" id="A0A4U1J8L8"/>
<evidence type="ECO:0000256" key="3">
    <source>
        <dbReference type="ARBA" id="ARBA00022692"/>
    </source>
</evidence>
<name>A0A4U1J8L8_9BACT</name>
<dbReference type="EMBL" id="SSMQ01000026">
    <property type="protein sequence ID" value="TKD03993.1"/>
    <property type="molecule type" value="Genomic_DNA"/>
</dbReference>
<evidence type="ECO:0000256" key="6">
    <source>
        <dbReference type="SAM" id="Phobius"/>
    </source>
</evidence>
<keyword evidence="5 6" id="KW-0472">Membrane</keyword>
<dbReference type="CDD" id="cd06580">
    <property type="entry name" value="TM_PBP1_transp_TpRbsC_like"/>
    <property type="match status" value="1"/>
</dbReference>
<evidence type="ECO:0000313" key="7">
    <source>
        <dbReference type="EMBL" id="TKD03993.1"/>
    </source>
</evidence>
<evidence type="ECO:0000256" key="1">
    <source>
        <dbReference type="ARBA" id="ARBA00004651"/>
    </source>
</evidence>
<dbReference type="PANTHER" id="PTHR43370:SF1">
    <property type="entry name" value="GUANOSINE ABC TRANSPORTER PERMEASE PROTEIN NUPQ"/>
    <property type="match status" value="1"/>
</dbReference>
<evidence type="ECO:0000313" key="8">
    <source>
        <dbReference type="Proteomes" id="UP000309215"/>
    </source>
</evidence>
<dbReference type="InterPro" id="IPR001851">
    <property type="entry name" value="ABC_transp_permease"/>
</dbReference>